<name>A0A382LPZ1_9ZZZZ</name>
<dbReference type="AlphaFoldDB" id="A0A382LPZ1"/>
<proteinExistence type="predicted"/>
<accession>A0A382LPZ1</accession>
<sequence length="79" mass="8825">MQGVPPKMKHIIHVHQQKVKKGEPAIIDRTYKGSTHLTRIKIDGPCEIIHSQTPDHCGARVWIETEGPVTHIADDWAAA</sequence>
<protein>
    <submittedName>
        <fullName evidence="1">Uncharacterized protein</fullName>
    </submittedName>
</protein>
<dbReference type="EMBL" id="UINC01087629">
    <property type="protein sequence ID" value="SVC37162.1"/>
    <property type="molecule type" value="Genomic_DNA"/>
</dbReference>
<reference evidence="1" key="1">
    <citation type="submission" date="2018-05" db="EMBL/GenBank/DDBJ databases">
        <authorList>
            <person name="Lanie J.A."/>
            <person name="Ng W.-L."/>
            <person name="Kazmierczak K.M."/>
            <person name="Andrzejewski T.M."/>
            <person name="Davidsen T.M."/>
            <person name="Wayne K.J."/>
            <person name="Tettelin H."/>
            <person name="Glass J.I."/>
            <person name="Rusch D."/>
            <person name="Podicherti R."/>
            <person name="Tsui H.-C.T."/>
            <person name="Winkler M.E."/>
        </authorList>
    </citation>
    <scope>NUCLEOTIDE SEQUENCE</scope>
</reference>
<gene>
    <name evidence="1" type="ORF">METZ01_LOCUS290016</name>
</gene>
<organism evidence="1">
    <name type="scientific">marine metagenome</name>
    <dbReference type="NCBI Taxonomy" id="408172"/>
    <lineage>
        <taxon>unclassified sequences</taxon>
        <taxon>metagenomes</taxon>
        <taxon>ecological metagenomes</taxon>
    </lineage>
</organism>
<evidence type="ECO:0000313" key="1">
    <source>
        <dbReference type="EMBL" id="SVC37162.1"/>
    </source>
</evidence>